<protein>
    <submittedName>
        <fullName evidence="1">Uncharacterized protein</fullName>
    </submittedName>
</protein>
<reference evidence="1 2" key="1">
    <citation type="journal article" date="2013" name="Curr. Biol.">
        <title>The Genome of the Foraminiferan Reticulomyxa filosa.</title>
        <authorList>
            <person name="Glockner G."/>
            <person name="Hulsmann N."/>
            <person name="Schleicher M."/>
            <person name="Noegel A.A."/>
            <person name="Eichinger L."/>
            <person name="Gallinger C."/>
            <person name="Pawlowski J."/>
            <person name="Sierra R."/>
            <person name="Euteneuer U."/>
            <person name="Pillet L."/>
            <person name="Moustafa A."/>
            <person name="Platzer M."/>
            <person name="Groth M."/>
            <person name="Szafranski K."/>
            <person name="Schliwa M."/>
        </authorList>
    </citation>
    <scope>NUCLEOTIDE SEQUENCE [LARGE SCALE GENOMIC DNA]</scope>
</reference>
<proteinExistence type="predicted"/>
<evidence type="ECO:0000313" key="2">
    <source>
        <dbReference type="Proteomes" id="UP000023152"/>
    </source>
</evidence>
<name>X6NIV5_RETFI</name>
<dbReference type="Proteomes" id="UP000023152">
    <property type="component" value="Unassembled WGS sequence"/>
</dbReference>
<dbReference type="EMBL" id="ASPP01008348">
    <property type="protein sequence ID" value="ETO25674.1"/>
    <property type="molecule type" value="Genomic_DNA"/>
</dbReference>
<comment type="caution">
    <text evidence="1">The sequence shown here is derived from an EMBL/GenBank/DDBJ whole genome shotgun (WGS) entry which is preliminary data.</text>
</comment>
<sequence>MKKYVENLYFDNQLLCQKVSALTAKNDILIEKQSNKRANAKRINGKVNTTCPRCNKFKQDYLQLSRNDATFKSNGNLKNLNTRITKKSRGTKVEGLNEADSHSKEYRQLLEEKQLLQIMTYLEY</sequence>
<dbReference type="AlphaFoldDB" id="X6NIV5"/>
<organism evidence="1 2">
    <name type="scientific">Reticulomyxa filosa</name>
    <dbReference type="NCBI Taxonomy" id="46433"/>
    <lineage>
        <taxon>Eukaryota</taxon>
        <taxon>Sar</taxon>
        <taxon>Rhizaria</taxon>
        <taxon>Retaria</taxon>
        <taxon>Foraminifera</taxon>
        <taxon>Monothalamids</taxon>
        <taxon>Reticulomyxidae</taxon>
        <taxon>Reticulomyxa</taxon>
    </lineage>
</organism>
<accession>X6NIV5</accession>
<keyword evidence="2" id="KW-1185">Reference proteome</keyword>
<gene>
    <name evidence="1" type="ORF">RFI_11461</name>
</gene>
<evidence type="ECO:0000313" key="1">
    <source>
        <dbReference type="EMBL" id="ETO25674.1"/>
    </source>
</evidence>